<dbReference type="KEGG" id="nah:F5544_06875"/>
<proteinExistence type="predicted"/>
<keyword evidence="5" id="KW-1185">Reference proteome</keyword>
<dbReference type="Proteomes" id="UP000503540">
    <property type="component" value="Chromosome"/>
</dbReference>
<dbReference type="RefSeq" id="WP_167472412.1">
    <property type="nucleotide sequence ID" value="NZ_CP046172.1"/>
</dbReference>
<keyword evidence="2 4" id="KW-0808">Transferase</keyword>
<dbReference type="GO" id="GO:0032259">
    <property type="term" value="P:methylation"/>
    <property type="evidence" value="ECO:0007669"/>
    <property type="project" value="UniProtKB-KW"/>
</dbReference>
<name>A0A6G9Y7Q1_9NOCA</name>
<evidence type="ECO:0000256" key="2">
    <source>
        <dbReference type="ARBA" id="ARBA00022679"/>
    </source>
</evidence>
<evidence type="ECO:0000256" key="1">
    <source>
        <dbReference type="ARBA" id="ARBA00022603"/>
    </source>
</evidence>
<keyword evidence="3" id="KW-0949">S-adenosyl-L-methionine</keyword>
<gene>
    <name evidence="4" type="ORF">F5544_06875</name>
</gene>
<evidence type="ECO:0000256" key="3">
    <source>
        <dbReference type="ARBA" id="ARBA00022691"/>
    </source>
</evidence>
<dbReference type="AlphaFoldDB" id="A0A6G9Y7Q1"/>
<keyword evidence="1 4" id="KW-0489">Methyltransferase</keyword>
<dbReference type="InterPro" id="IPR018117">
    <property type="entry name" value="C5_DNA_meth_AS"/>
</dbReference>
<dbReference type="SUPFAM" id="SSF53335">
    <property type="entry name" value="S-adenosyl-L-methionine-dependent methyltransferases"/>
    <property type="match status" value="1"/>
</dbReference>
<reference evidence="4 5" key="1">
    <citation type="journal article" date="2019" name="ACS Chem. Biol.">
        <title>Identification and Mobilization of a Cryptic Antibiotic Biosynthesis Gene Locus from a Human-Pathogenic Nocardia Isolate.</title>
        <authorList>
            <person name="Herisse M."/>
            <person name="Ishida K."/>
            <person name="Porter J.L."/>
            <person name="Howden B."/>
            <person name="Hertweck C."/>
            <person name="Stinear T.P."/>
            <person name="Pidot S.J."/>
        </authorList>
    </citation>
    <scope>NUCLEOTIDE SEQUENCE [LARGE SCALE GENOMIC DNA]</scope>
    <source>
        <strain evidence="4 5">AUSMDU00012717</strain>
    </source>
</reference>
<evidence type="ECO:0000313" key="5">
    <source>
        <dbReference type="Proteomes" id="UP000503540"/>
    </source>
</evidence>
<dbReference type="PROSITE" id="PS00094">
    <property type="entry name" value="C5_MTASE_1"/>
    <property type="match status" value="1"/>
</dbReference>
<dbReference type="InterPro" id="IPR029063">
    <property type="entry name" value="SAM-dependent_MTases_sf"/>
</dbReference>
<protein>
    <submittedName>
        <fullName evidence="4">DNA cytosine methyltransferase</fullName>
    </submittedName>
</protein>
<accession>A0A6G9Y7Q1</accession>
<sequence>MSRRPRLLDLCCKAGGAAMGYHAAGFDVVGVDIEPQPNYPFEFHRADAIEFLTEHGHEFDAVHASPPCQAYSPLRALSPDRTYPDLIAAVRVSLDISGRPYVIENVMSAPLARTRSITLCGAMFGLRTYRHRRFESRVPLRAPTHPRHDVPTATRRRRERWAQGWNISVTGDVGRYVGPAAMGIDWMTGDELCQAIPPAYTEHIGQQLLTHLTDPTGEQLTLFDTTMERAA</sequence>
<organism evidence="4 5">
    <name type="scientific">Nocardia arthritidis</name>
    <dbReference type="NCBI Taxonomy" id="228602"/>
    <lineage>
        <taxon>Bacteria</taxon>
        <taxon>Bacillati</taxon>
        <taxon>Actinomycetota</taxon>
        <taxon>Actinomycetes</taxon>
        <taxon>Mycobacteriales</taxon>
        <taxon>Nocardiaceae</taxon>
        <taxon>Nocardia</taxon>
    </lineage>
</organism>
<evidence type="ECO:0000313" key="4">
    <source>
        <dbReference type="EMBL" id="QIS09285.1"/>
    </source>
</evidence>
<dbReference type="Gene3D" id="3.40.50.150">
    <property type="entry name" value="Vaccinia Virus protein VP39"/>
    <property type="match status" value="1"/>
</dbReference>
<dbReference type="EMBL" id="CP046172">
    <property type="protein sequence ID" value="QIS09285.1"/>
    <property type="molecule type" value="Genomic_DNA"/>
</dbReference>
<dbReference type="GO" id="GO:0008168">
    <property type="term" value="F:methyltransferase activity"/>
    <property type="evidence" value="ECO:0007669"/>
    <property type="project" value="UniProtKB-KW"/>
</dbReference>